<dbReference type="EMBL" id="WTPW01000107">
    <property type="protein sequence ID" value="KAF0547191.1"/>
    <property type="molecule type" value="Genomic_DNA"/>
</dbReference>
<name>A0A8H4AZD2_GIGMA</name>
<dbReference type="Gene3D" id="3.80.10.10">
    <property type="entry name" value="Ribonuclease Inhibitor"/>
    <property type="match status" value="1"/>
</dbReference>
<keyword evidence="2" id="KW-1185">Reference proteome</keyword>
<dbReference type="InterPro" id="IPR036047">
    <property type="entry name" value="F-box-like_dom_sf"/>
</dbReference>
<accession>A0A8H4AZD2</accession>
<evidence type="ECO:0000313" key="1">
    <source>
        <dbReference type="EMBL" id="KAF0547191.1"/>
    </source>
</evidence>
<dbReference type="Proteomes" id="UP000439903">
    <property type="component" value="Unassembled WGS sequence"/>
</dbReference>
<reference evidence="1 2" key="1">
    <citation type="journal article" date="2019" name="Environ. Microbiol.">
        <title>At the nexus of three kingdoms: the genome of the mycorrhizal fungus Gigaspora margarita provides insights into plant, endobacterial and fungal interactions.</title>
        <authorList>
            <person name="Venice F."/>
            <person name="Ghignone S."/>
            <person name="Salvioli di Fossalunga A."/>
            <person name="Amselem J."/>
            <person name="Novero M."/>
            <person name="Xianan X."/>
            <person name="Sedzielewska Toro K."/>
            <person name="Morin E."/>
            <person name="Lipzen A."/>
            <person name="Grigoriev I.V."/>
            <person name="Henrissat B."/>
            <person name="Martin F.M."/>
            <person name="Bonfante P."/>
        </authorList>
    </citation>
    <scope>NUCLEOTIDE SEQUENCE [LARGE SCALE GENOMIC DNA]</scope>
    <source>
        <strain evidence="1 2">BEG34</strain>
    </source>
</reference>
<comment type="caution">
    <text evidence="1">The sequence shown here is derived from an EMBL/GenBank/DDBJ whole genome shotgun (WGS) entry which is preliminary data.</text>
</comment>
<evidence type="ECO:0000313" key="2">
    <source>
        <dbReference type="Proteomes" id="UP000439903"/>
    </source>
</evidence>
<dbReference type="AlphaFoldDB" id="A0A8H4AZD2"/>
<protein>
    <recommendedName>
        <fullName evidence="3">F-box domain-containing protein</fullName>
    </recommendedName>
</protein>
<gene>
    <name evidence="1" type="ORF">F8M41_000762</name>
</gene>
<proteinExistence type="predicted"/>
<dbReference type="SUPFAM" id="SSF81383">
    <property type="entry name" value="F-box domain"/>
    <property type="match status" value="1"/>
</dbReference>
<organism evidence="1 2">
    <name type="scientific">Gigaspora margarita</name>
    <dbReference type="NCBI Taxonomy" id="4874"/>
    <lineage>
        <taxon>Eukaryota</taxon>
        <taxon>Fungi</taxon>
        <taxon>Fungi incertae sedis</taxon>
        <taxon>Mucoromycota</taxon>
        <taxon>Glomeromycotina</taxon>
        <taxon>Glomeromycetes</taxon>
        <taxon>Diversisporales</taxon>
        <taxon>Gigasporaceae</taxon>
        <taxon>Gigaspora</taxon>
    </lineage>
</organism>
<dbReference type="SUPFAM" id="SSF52047">
    <property type="entry name" value="RNI-like"/>
    <property type="match status" value="1"/>
</dbReference>
<sequence>MPSKIFMGDMPELMENILDNLCNEISSLFSCALVSRHWCKMSIPIIWKNPFSFDNNSIIISQYFSSLDENERLVLKEYGINVKVTNTLFNYARFLKVLNSLSLEKKVKIWINFQPAGSKQSTLLIDHIINLLFKLFVENGATLHKLVLYSDYEINPEIFYSLGRNELFFSRLQDLSLSLSDLNNFNNENAAILLKILAKNATKISALKIDNFYSDYYEPQLLYAVICIIKSQEQLRVFNLDGGDPFPKEFHGIISALECQNNSLKEVTIKLCECSSEFKVLMNCKNLEILRIKNCTNMNILEASLNTLEITGYMIDASNIVQILKKSATLLQRLRLVSTDESTRDVSLILKTVKSFCPNITYLNISDVEFSAQFIDIIGDLQKPQFLTLRDIFEILEDEPEILVMQFAKILPLTLQYLDLRYSCLSLYINCLLNNCYAPLKYLLIDYLDDEEKAKTLIAFCMRKRSLNYVGVEKCLNLDDNIKKEVKEYFTLISCEYIVVYC</sequence>
<dbReference type="InterPro" id="IPR032675">
    <property type="entry name" value="LRR_dom_sf"/>
</dbReference>
<evidence type="ECO:0008006" key="3">
    <source>
        <dbReference type="Google" id="ProtNLM"/>
    </source>
</evidence>